<dbReference type="Pfam" id="PF21082">
    <property type="entry name" value="MS_channel_3rd"/>
    <property type="match status" value="1"/>
</dbReference>
<reference evidence="4" key="1">
    <citation type="submission" date="2015-07" db="EMBL/GenBank/DDBJ databases">
        <title>Genomic insight into acquired antimicrobial resistance determinants in a multidrug resistant Escherichia coli isolate from healthy chicken in China.</title>
        <authorList>
            <person name="Lei C.W."/>
            <person name="Zhang A.Y."/>
            <person name="Wang H.N."/>
        </authorList>
    </citation>
    <scope>NUCLEOTIDE SEQUENCE [LARGE SCALE GENOMIC DNA]</scope>
    <source>
        <strain evidence="4">ECwhn14</strain>
        <plasmid evidence="4">pECwhn14</plasmid>
    </source>
</reference>
<evidence type="ECO:0000259" key="3">
    <source>
        <dbReference type="Pfam" id="PF21082"/>
    </source>
</evidence>
<keyword evidence="4" id="KW-0614">Plasmid</keyword>
<name>A0A1B2H7B9_ECOLX</name>
<dbReference type="EMBL" id="CP012197">
    <property type="protein sequence ID" value="ANZ22101.1"/>
    <property type="molecule type" value="Genomic_DNA"/>
</dbReference>
<sequence>MSHRRLKETIGVRYNDFGVVEPIVADIRAMLATHDGIDTTQTLIVNFNAFGPSSLDIMVYTFTKTTVWVTFHEIKQDVLLRIGRIVESHGAEIAFPTQTVYLAQPEEPPEAMRPAAAPPAAR</sequence>
<feature type="domain" description="Mechanosensitive ion channel MscS C-terminal" evidence="3">
    <location>
        <begin position="9"/>
        <end position="93"/>
    </location>
</feature>
<geneLocation type="plasmid" evidence="4">
    <name>pECwhn14</name>
</geneLocation>
<dbReference type="InterPro" id="IPR011066">
    <property type="entry name" value="MscS_channel_C_sf"/>
</dbReference>
<dbReference type="PANTHER" id="PTHR43634:SF2">
    <property type="entry name" value="LOW CONDUCTANCE MECHANOSENSITIVE CHANNEL YNAI"/>
    <property type="match status" value="1"/>
</dbReference>
<protein>
    <submittedName>
        <fullName evidence="4">Mechanosensitive ion channel family protein</fullName>
    </submittedName>
</protein>
<evidence type="ECO:0000256" key="2">
    <source>
        <dbReference type="ARBA" id="ARBA00008017"/>
    </source>
</evidence>
<accession>A0A1B2H7B9</accession>
<proteinExistence type="inferred from homology"/>
<comment type="subcellular location">
    <subcellularLocation>
        <location evidence="1">Membrane</location>
        <topology evidence="1">Multi-pass membrane protein</topology>
    </subcellularLocation>
</comment>
<dbReference type="SUPFAM" id="SSF82689">
    <property type="entry name" value="Mechanosensitive channel protein MscS (YggB), C-terminal domain"/>
    <property type="match status" value="1"/>
</dbReference>
<gene>
    <name evidence="4" type="ORF">AKG29_00590</name>
</gene>
<dbReference type="PANTHER" id="PTHR43634">
    <property type="entry name" value="OW CONDUCTANCE MECHANOSENSITIVE CHANNEL"/>
    <property type="match status" value="1"/>
</dbReference>
<dbReference type="GO" id="GO:0016020">
    <property type="term" value="C:membrane"/>
    <property type="evidence" value="ECO:0007669"/>
    <property type="project" value="UniProtKB-SubCell"/>
</dbReference>
<dbReference type="GeneID" id="93248073"/>
<dbReference type="AlphaFoldDB" id="A0A1B2H7B9"/>
<organism evidence="4">
    <name type="scientific">Escherichia coli</name>
    <dbReference type="NCBI Taxonomy" id="562"/>
    <lineage>
        <taxon>Bacteria</taxon>
        <taxon>Pseudomonadati</taxon>
        <taxon>Pseudomonadota</taxon>
        <taxon>Gammaproteobacteria</taxon>
        <taxon>Enterobacterales</taxon>
        <taxon>Enterobacteriaceae</taxon>
        <taxon>Escherichia</taxon>
    </lineage>
</organism>
<dbReference type="InterPro" id="IPR045042">
    <property type="entry name" value="YnaI-like"/>
</dbReference>
<evidence type="ECO:0000256" key="1">
    <source>
        <dbReference type="ARBA" id="ARBA00004141"/>
    </source>
</evidence>
<dbReference type="Gene3D" id="3.30.70.100">
    <property type="match status" value="1"/>
</dbReference>
<dbReference type="RefSeq" id="WP_001470701.1">
    <property type="nucleotide sequence ID" value="NC_020278.2"/>
</dbReference>
<dbReference type="InterPro" id="IPR049278">
    <property type="entry name" value="MS_channel_C"/>
</dbReference>
<comment type="similarity">
    <text evidence="2">Belongs to the MscS (TC 1.A.23) family.</text>
</comment>
<evidence type="ECO:0000313" key="4">
    <source>
        <dbReference type="EMBL" id="ANZ22101.1"/>
    </source>
</evidence>